<dbReference type="EMBL" id="CP043498">
    <property type="protein sequence ID" value="QFY60163.1"/>
    <property type="molecule type" value="Genomic_DNA"/>
</dbReference>
<sequence>MLIVLVIVAVILSLVAELGLNFLNARTDANWMRSDVSEHRAIVRAVGKVAFKPIKLSERQMNEPFNVASDRAW</sequence>
<evidence type="ECO:0000313" key="2">
    <source>
        <dbReference type="Proteomes" id="UP000326881"/>
    </source>
</evidence>
<accession>A0A5Q0C3Y5</accession>
<gene>
    <name evidence="1" type="ORF">FZ934_06775</name>
</gene>
<dbReference type="AlphaFoldDB" id="A0A5Q0C3Y5"/>
<name>A0A5Q0C3Y5_9HYPH</name>
<reference evidence="1 2" key="1">
    <citation type="submission" date="2019-08" db="EMBL/GenBank/DDBJ databases">
        <title>Prosopis cineraria nodule microbiome.</title>
        <authorList>
            <person name="Ali R."/>
            <person name="Chaluvadi S.R."/>
            <person name="Wang X."/>
        </authorList>
    </citation>
    <scope>NUCLEOTIDE SEQUENCE [LARGE SCALE GENOMIC DNA]</scope>
    <source>
        <strain evidence="1 2">BG7</strain>
    </source>
</reference>
<dbReference type="Proteomes" id="UP000326881">
    <property type="component" value="Chromosome"/>
</dbReference>
<dbReference type="OrthoDB" id="8304829at2"/>
<proteinExistence type="predicted"/>
<dbReference type="KEGG" id="rgr:FZ934_06775"/>
<keyword evidence="2" id="KW-1185">Reference proteome</keyword>
<evidence type="ECO:0000313" key="1">
    <source>
        <dbReference type="EMBL" id="QFY60163.1"/>
    </source>
</evidence>
<protein>
    <submittedName>
        <fullName evidence="1">Uncharacterized protein</fullName>
    </submittedName>
</protein>
<dbReference type="RefSeq" id="WP_153270436.1">
    <property type="nucleotide sequence ID" value="NZ_CP043498.1"/>
</dbReference>
<organism evidence="1 2">
    <name type="scientific">Rhizobium grahamii</name>
    <dbReference type="NCBI Taxonomy" id="1120045"/>
    <lineage>
        <taxon>Bacteria</taxon>
        <taxon>Pseudomonadati</taxon>
        <taxon>Pseudomonadota</taxon>
        <taxon>Alphaproteobacteria</taxon>
        <taxon>Hyphomicrobiales</taxon>
        <taxon>Rhizobiaceae</taxon>
        <taxon>Rhizobium/Agrobacterium group</taxon>
        <taxon>Rhizobium</taxon>
    </lineage>
</organism>